<keyword evidence="1" id="KW-0238">DNA-binding</keyword>
<accession>A0A1A8DWV7</accession>
<dbReference type="SUPFAM" id="SSF47823">
    <property type="entry name" value="lambda integrase-like, N-terminal domain"/>
    <property type="match status" value="1"/>
</dbReference>
<feature type="region of interest" description="Disordered" evidence="3">
    <location>
        <begin position="226"/>
        <end position="260"/>
    </location>
</feature>
<gene>
    <name evidence="4" type="primary">Nfu_g_1_025014</name>
</gene>
<evidence type="ECO:0000256" key="2">
    <source>
        <dbReference type="ARBA" id="ARBA00023172"/>
    </source>
</evidence>
<reference evidence="4" key="1">
    <citation type="submission" date="2016-05" db="EMBL/GenBank/DDBJ databases">
        <authorList>
            <person name="Lavstsen T."/>
            <person name="Jespersen J.S."/>
        </authorList>
    </citation>
    <scope>NUCLEOTIDE SEQUENCE</scope>
    <source>
        <tissue evidence="4">Brain</tissue>
    </source>
</reference>
<name>A0A1A8DWV7_NOTKA</name>
<feature type="region of interest" description="Disordered" evidence="3">
    <location>
        <begin position="365"/>
        <end position="388"/>
    </location>
</feature>
<evidence type="ECO:0000256" key="3">
    <source>
        <dbReference type="SAM" id="MobiDB-lite"/>
    </source>
</evidence>
<dbReference type="AlphaFoldDB" id="A0A1A8DWV7"/>
<dbReference type="EMBL" id="HAEA01009942">
    <property type="protein sequence ID" value="SBQ38422.1"/>
    <property type="molecule type" value="Transcribed_RNA"/>
</dbReference>
<sequence>MSGDRAAATAHGGNEGFILLGRSSPVRSVQGRGVTANQEVDRASVDPGVFYKLGKELRSSIPVDCVSRGGVGRLPDESTFVACKSGRSLHGDLPCTTPQDRESPVSHETPGHDVRSPRCGTARLAAHEVLATLVHPPPGAPDTSEETYVEDSPFSGRGPRSLGEPLHPLTRGSHRTSCVTRICVYGCVTVGVGGHVLVPYGGRSLALPHARAHKCVGAYDSEECDQTLRRPSRGPSCRSSHRQPGGGSLHKSPRGSSIPPSVACRHRFTVLDTCPPAVHQGHLHSGGPECSGRHPVERGTPRLRLASASCTDIADLDQVRGTVCGSVRGSRKRSVSPVVFPESPGRTSARGGRLLTPALASSTPLCVSTSPSDSPSLRPNSVGTALGDSGGSQALVRVMVSGPASASVRLPVEAPVEGGRPSPGGWDNQTSSGNRPTAVGLAAERSRLEASGLPHDVVATIQSARAPSTIASYAAKWAAFQKWCTERNVQALSCQLADVLSFLQILMDRGLAFSTIKTYAAAISSCHQGFGDRSVFNHPLTKRFLKGVRRNRPVSRPLFPQWDLTVVLHGLSKAPFEPLDQVSLKFLSLKTALLLALVSVKRVSDLTALSVAPACLRIREDGGSAVLCPNPAFVPKSINASFKSRSISLAGLFPPPHNSEEEAASHLLCPVRALARYVSRTSGIRRSQNLFVHYRESSLGQALTAQRLSHWLCDAISLAYTSSGQDPPEALRAHSARGISSSMALHSGVSMEDICQAASWASPCSFTRYYLRDVSSGSITRSVLGPQQAE</sequence>
<feature type="region of interest" description="Disordered" evidence="3">
    <location>
        <begin position="134"/>
        <end position="171"/>
    </location>
</feature>
<dbReference type="InterPro" id="IPR010998">
    <property type="entry name" value="Integrase_recombinase_N"/>
</dbReference>
<feature type="compositionally biased region" description="Polar residues" evidence="3">
    <location>
        <begin position="365"/>
        <end position="383"/>
    </location>
</feature>
<dbReference type="SUPFAM" id="SSF56349">
    <property type="entry name" value="DNA breaking-rejoining enzymes"/>
    <property type="match status" value="1"/>
</dbReference>
<dbReference type="PANTHER" id="PTHR33066">
    <property type="entry name" value="INTEGRASE_SAM-LIKE_N DOMAIN-CONTAINING PROTEIN"/>
    <property type="match status" value="1"/>
</dbReference>
<dbReference type="GO" id="GO:0015074">
    <property type="term" value="P:DNA integration"/>
    <property type="evidence" value="ECO:0007669"/>
    <property type="project" value="InterPro"/>
</dbReference>
<evidence type="ECO:0000313" key="4">
    <source>
        <dbReference type="EMBL" id="SBQ38422.1"/>
    </source>
</evidence>
<keyword evidence="2" id="KW-0233">DNA recombination</keyword>
<dbReference type="Gene3D" id="1.10.443.10">
    <property type="entry name" value="Intergrase catalytic core"/>
    <property type="match status" value="1"/>
</dbReference>
<dbReference type="InterPro" id="IPR011010">
    <property type="entry name" value="DNA_brk_join_enz"/>
</dbReference>
<dbReference type="PANTHER" id="PTHR33066:SF2">
    <property type="entry name" value="FILAGGRIN-2-LIKE"/>
    <property type="match status" value="1"/>
</dbReference>
<protein>
    <submittedName>
        <fullName evidence="4">Lambda-recombinase-like protein</fullName>
    </submittedName>
</protein>
<dbReference type="Gene3D" id="1.10.150.130">
    <property type="match status" value="1"/>
</dbReference>
<dbReference type="GO" id="GO:0003677">
    <property type="term" value="F:DNA binding"/>
    <property type="evidence" value="ECO:0007669"/>
    <property type="project" value="UniProtKB-KW"/>
</dbReference>
<feature type="region of interest" description="Disordered" evidence="3">
    <location>
        <begin position="412"/>
        <end position="436"/>
    </location>
</feature>
<feature type="region of interest" description="Disordered" evidence="3">
    <location>
        <begin position="91"/>
        <end position="117"/>
    </location>
</feature>
<proteinExistence type="predicted"/>
<organism evidence="4">
    <name type="scientific">Nothobranchius kadleci</name>
    <name type="common">African annual killifish</name>
    <dbReference type="NCBI Taxonomy" id="1051664"/>
    <lineage>
        <taxon>Eukaryota</taxon>
        <taxon>Metazoa</taxon>
        <taxon>Chordata</taxon>
        <taxon>Craniata</taxon>
        <taxon>Vertebrata</taxon>
        <taxon>Euteleostomi</taxon>
        <taxon>Actinopterygii</taxon>
        <taxon>Neopterygii</taxon>
        <taxon>Teleostei</taxon>
        <taxon>Neoteleostei</taxon>
        <taxon>Acanthomorphata</taxon>
        <taxon>Ovalentaria</taxon>
        <taxon>Atherinomorphae</taxon>
        <taxon>Cyprinodontiformes</taxon>
        <taxon>Nothobranchiidae</taxon>
        <taxon>Nothobranchius</taxon>
    </lineage>
</organism>
<dbReference type="GO" id="GO:0006310">
    <property type="term" value="P:DNA recombination"/>
    <property type="evidence" value="ECO:0007669"/>
    <property type="project" value="UniProtKB-KW"/>
</dbReference>
<feature type="compositionally biased region" description="Basic and acidic residues" evidence="3">
    <location>
        <begin position="99"/>
        <end position="116"/>
    </location>
</feature>
<dbReference type="InterPro" id="IPR013762">
    <property type="entry name" value="Integrase-like_cat_sf"/>
</dbReference>
<reference evidence="4" key="2">
    <citation type="submission" date="2016-06" db="EMBL/GenBank/DDBJ databases">
        <title>The genome of a short-lived fish provides insights into sex chromosome evolution and the genetic control of aging.</title>
        <authorList>
            <person name="Reichwald K."/>
            <person name="Felder M."/>
            <person name="Petzold A."/>
            <person name="Koch P."/>
            <person name="Groth M."/>
            <person name="Platzer M."/>
        </authorList>
    </citation>
    <scope>NUCLEOTIDE SEQUENCE</scope>
    <source>
        <tissue evidence="4">Brain</tissue>
    </source>
</reference>
<evidence type="ECO:0000256" key="1">
    <source>
        <dbReference type="ARBA" id="ARBA00023125"/>
    </source>
</evidence>